<evidence type="ECO:0000313" key="1">
    <source>
        <dbReference type="EMBL" id="EIT85552.1"/>
    </source>
</evidence>
<proteinExistence type="predicted"/>
<sequence>MSKRQKKNLLTLKPTLKKGYYKEVRQDGAPYLMVPRNNWLEKLSIRLLKQPRYYPVKLDDLGGFVVDHLTGNETVAEIATHIENEFHEAAKPTLPRLAKFIEILEVNDWITFKEEG</sequence>
<dbReference type="AlphaFoldDB" id="I8AIK4"/>
<protein>
    <recommendedName>
        <fullName evidence="3">Coenzyme PQQ synthesis protein D (PqqD)</fullName>
    </recommendedName>
</protein>
<comment type="caution">
    <text evidence="1">The sequence shown here is derived from an EMBL/GenBank/DDBJ whole genome shotgun (WGS) entry which is preliminary data.</text>
</comment>
<accession>I8AIK4</accession>
<dbReference type="eggNOG" id="ENOG503182Z">
    <property type="taxonomic scope" value="Bacteria"/>
</dbReference>
<dbReference type="PATRIC" id="fig|1196324.3.peg.2031"/>
<dbReference type="Pfam" id="PF05402">
    <property type="entry name" value="PqqD"/>
    <property type="match status" value="1"/>
</dbReference>
<evidence type="ECO:0008006" key="3">
    <source>
        <dbReference type="Google" id="ProtNLM"/>
    </source>
</evidence>
<dbReference type="STRING" id="1196324.A374_09953"/>
<dbReference type="EMBL" id="AKKV01000025">
    <property type="protein sequence ID" value="EIT85552.1"/>
    <property type="molecule type" value="Genomic_DNA"/>
</dbReference>
<dbReference type="InterPro" id="IPR008792">
    <property type="entry name" value="PQQD"/>
</dbReference>
<organism evidence="1 2">
    <name type="scientific">Fictibacillus macauensis ZFHKF-1</name>
    <dbReference type="NCBI Taxonomy" id="1196324"/>
    <lineage>
        <taxon>Bacteria</taxon>
        <taxon>Bacillati</taxon>
        <taxon>Bacillota</taxon>
        <taxon>Bacilli</taxon>
        <taxon>Bacillales</taxon>
        <taxon>Fictibacillaceae</taxon>
        <taxon>Fictibacillus</taxon>
    </lineage>
</organism>
<name>I8AIK4_9BACL</name>
<reference evidence="1 2" key="1">
    <citation type="journal article" date="2012" name="J. Bacteriol.">
        <title>Genome of Bacillus macauensis ZFHKF-1, a Long-Chain-Forming Bacterium.</title>
        <authorList>
            <person name="Cai L."/>
            <person name="Zhang T."/>
        </authorList>
    </citation>
    <scope>NUCLEOTIDE SEQUENCE [LARGE SCALE GENOMIC DNA]</scope>
    <source>
        <strain evidence="1 2">ZFHKF-1</strain>
    </source>
</reference>
<dbReference type="Proteomes" id="UP000004080">
    <property type="component" value="Unassembled WGS sequence"/>
</dbReference>
<dbReference type="OrthoDB" id="308521at2"/>
<evidence type="ECO:0000313" key="2">
    <source>
        <dbReference type="Proteomes" id="UP000004080"/>
    </source>
</evidence>
<dbReference type="Gene3D" id="1.10.10.1150">
    <property type="entry name" value="Coenzyme PQQ synthesis protein D (PqqD)"/>
    <property type="match status" value="1"/>
</dbReference>
<dbReference type="RefSeq" id="WP_007202077.1">
    <property type="nucleotide sequence ID" value="NZ_AKKV01000025.1"/>
</dbReference>
<dbReference type="InterPro" id="IPR041881">
    <property type="entry name" value="PqqD_sf"/>
</dbReference>
<gene>
    <name evidence="1" type="ORF">A374_09953</name>
</gene>
<keyword evidence="2" id="KW-1185">Reference proteome</keyword>